<dbReference type="Proteomes" id="UP001295444">
    <property type="component" value="Chromosome 05"/>
</dbReference>
<reference evidence="3" key="1">
    <citation type="submission" date="2022-03" db="EMBL/GenBank/DDBJ databases">
        <authorList>
            <person name="Alioto T."/>
            <person name="Alioto T."/>
            <person name="Gomez Garrido J."/>
        </authorList>
    </citation>
    <scope>NUCLEOTIDE SEQUENCE</scope>
</reference>
<evidence type="ECO:0000256" key="1">
    <source>
        <dbReference type="SAM" id="MobiDB-lite"/>
    </source>
</evidence>
<feature type="region of interest" description="Disordered" evidence="1">
    <location>
        <begin position="1"/>
        <end position="20"/>
    </location>
</feature>
<feature type="domain" description="Sorting nexin N-terminal" evidence="2">
    <location>
        <begin position="2"/>
        <end position="67"/>
    </location>
</feature>
<dbReference type="InterPro" id="IPR005329">
    <property type="entry name" value="Sorting_nexin_N"/>
</dbReference>
<name>A0AAD1WB69_PELCU</name>
<evidence type="ECO:0000313" key="3">
    <source>
        <dbReference type="EMBL" id="CAH2296109.1"/>
    </source>
</evidence>
<dbReference type="Pfam" id="PF03700">
    <property type="entry name" value="Sorting_nexin"/>
    <property type="match status" value="1"/>
</dbReference>
<feature type="compositionally biased region" description="Basic and acidic residues" evidence="1">
    <location>
        <begin position="1"/>
        <end position="18"/>
    </location>
</feature>
<keyword evidence="4" id="KW-1185">Reference proteome</keyword>
<protein>
    <submittedName>
        <fullName evidence="3">Sorting nexin-2 isoform X1</fullName>
    </submittedName>
</protein>
<dbReference type="GO" id="GO:0006886">
    <property type="term" value="P:intracellular protein transport"/>
    <property type="evidence" value="ECO:0007669"/>
    <property type="project" value="InterPro"/>
</dbReference>
<dbReference type="EMBL" id="OW240916">
    <property type="protein sequence ID" value="CAH2296109.1"/>
    <property type="molecule type" value="Genomic_DNA"/>
</dbReference>
<sequence length="142" mass="15944">MAAEREPPPLGDGRHTDFEELDDGEDLFTSTVSTMEPLSVTIQPGLGPAQSIPSMYLPGQKKTEIIQSEPTEHPFYKKTENRKQKLYSHSLQSIPSIQKTESDPLHSHSLQSIPSMYLPRQKVTPCTVIQSQPTEHPFYVPT</sequence>
<accession>A0AAD1WB69</accession>
<dbReference type="AlphaFoldDB" id="A0AAD1WB69"/>
<evidence type="ECO:0000259" key="2">
    <source>
        <dbReference type="Pfam" id="PF03700"/>
    </source>
</evidence>
<organism evidence="3 4">
    <name type="scientific">Pelobates cultripes</name>
    <name type="common">Western spadefoot toad</name>
    <dbReference type="NCBI Taxonomy" id="61616"/>
    <lineage>
        <taxon>Eukaryota</taxon>
        <taxon>Metazoa</taxon>
        <taxon>Chordata</taxon>
        <taxon>Craniata</taxon>
        <taxon>Vertebrata</taxon>
        <taxon>Euteleostomi</taxon>
        <taxon>Amphibia</taxon>
        <taxon>Batrachia</taxon>
        <taxon>Anura</taxon>
        <taxon>Pelobatoidea</taxon>
        <taxon>Pelobatidae</taxon>
        <taxon>Pelobates</taxon>
    </lineage>
</organism>
<proteinExistence type="predicted"/>
<evidence type="ECO:0000313" key="4">
    <source>
        <dbReference type="Proteomes" id="UP001295444"/>
    </source>
</evidence>
<gene>
    <name evidence="3" type="ORF">PECUL_23A004033</name>
</gene>